<evidence type="ECO:0000256" key="2">
    <source>
        <dbReference type="PROSITE-ProRule" id="PRU00176"/>
    </source>
</evidence>
<keyword evidence="6" id="KW-1185">Reference proteome</keyword>
<dbReference type="Gene3D" id="3.30.70.330">
    <property type="match status" value="2"/>
</dbReference>
<feature type="compositionally biased region" description="Basic residues" evidence="3">
    <location>
        <begin position="8"/>
        <end position="19"/>
    </location>
</feature>
<dbReference type="SMART" id="SM00360">
    <property type="entry name" value="RRM"/>
    <property type="match status" value="2"/>
</dbReference>
<proteinExistence type="predicted"/>
<dbReference type="InterPro" id="IPR035979">
    <property type="entry name" value="RBD_domain_sf"/>
</dbReference>
<organism evidence="5 6">
    <name type="scientific">Pelagomonas calceolata</name>
    <dbReference type="NCBI Taxonomy" id="35677"/>
    <lineage>
        <taxon>Eukaryota</taxon>
        <taxon>Sar</taxon>
        <taxon>Stramenopiles</taxon>
        <taxon>Ochrophyta</taxon>
        <taxon>Pelagophyceae</taxon>
        <taxon>Pelagomonadales</taxon>
        <taxon>Pelagomonadaceae</taxon>
        <taxon>Pelagomonas</taxon>
    </lineage>
</organism>
<accession>A0A8J2SYZ1</accession>
<feature type="compositionally biased region" description="Low complexity" evidence="3">
    <location>
        <begin position="66"/>
        <end position="91"/>
    </location>
</feature>
<dbReference type="Pfam" id="PF00076">
    <property type="entry name" value="RRM_1"/>
    <property type="match status" value="2"/>
</dbReference>
<feature type="region of interest" description="Disordered" evidence="3">
    <location>
        <begin position="37"/>
        <end position="96"/>
    </location>
</feature>
<dbReference type="GO" id="GO:0003723">
    <property type="term" value="F:RNA binding"/>
    <property type="evidence" value="ECO:0007669"/>
    <property type="project" value="UniProtKB-UniRule"/>
</dbReference>
<comment type="caution">
    <text evidence="5">The sequence shown here is derived from an EMBL/GenBank/DDBJ whole genome shotgun (WGS) entry which is preliminary data.</text>
</comment>
<dbReference type="Proteomes" id="UP000789595">
    <property type="component" value="Unassembled WGS sequence"/>
</dbReference>
<dbReference type="EMBL" id="CAKKNE010000006">
    <property type="protein sequence ID" value="CAH0378452.1"/>
    <property type="molecule type" value="Genomic_DNA"/>
</dbReference>
<feature type="domain" description="RRM" evidence="4">
    <location>
        <begin position="97"/>
        <end position="172"/>
    </location>
</feature>
<evidence type="ECO:0000313" key="6">
    <source>
        <dbReference type="Proteomes" id="UP000789595"/>
    </source>
</evidence>
<dbReference type="PANTHER" id="PTHR23236:SF11">
    <property type="entry name" value="EUKARYOTIC TRANSLATION INITIATION FACTOR 4H"/>
    <property type="match status" value="1"/>
</dbReference>
<dbReference type="PROSITE" id="PS50102">
    <property type="entry name" value="RRM"/>
    <property type="match status" value="2"/>
</dbReference>
<feature type="compositionally biased region" description="Basic and acidic residues" evidence="3">
    <location>
        <begin position="37"/>
        <end position="52"/>
    </location>
</feature>
<evidence type="ECO:0000259" key="4">
    <source>
        <dbReference type="PROSITE" id="PS50102"/>
    </source>
</evidence>
<dbReference type="SUPFAM" id="SSF54928">
    <property type="entry name" value="RNA-binding domain, RBD"/>
    <property type="match status" value="1"/>
</dbReference>
<dbReference type="OrthoDB" id="439808at2759"/>
<gene>
    <name evidence="5" type="ORF">PECAL_6P00370</name>
</gene>
<keyword evidence="1 2" id="KW-0694">RNA-binding</keyword>
<evidence type="ECO:0000256" key="3">
    <source>
        <dbReference type="SAM" id="MobiDB-lite"/>
    </source>
</evidence>
<reference evidence="5" key="1">
    <citation type="submission" date="2021-11" db="EMBL/GenBank/DDBJ databases">
        <authorList>
            <consortium name="Genoscope - CEA"/>
            <person name="William W."/>
        </authorList>
    </citation>
    <scope>NUCLEOTIDE SEQUENCE</scope>
</reference>
<evidence type="ECO:0000256" key="1">
    <source>
        <dbReference type="ARBA" id="ARBA00022884"/>
    </source>
</evidence>
<protein>
    <recommendedName>
        <fullName evidence="4">RRM domain-containing protein</fullName>
    </recommendedName>
</protein>
<dbReference type="InterPro" id="IPR012677">
    <property type="entry name" value="Nucleotide-bd_a/b_plait_sf"/>
</dbReference>
<feature type="region of interest" description="Disordered" evidence="3">
    <location>
        <begin position="1"/>
        <end position="23"/>
    </location>
</feature>
<evidence type="ECO:0000313" key="5">
    <source>
        <dbReference type="EMBL" id="CAH0378452.1"/>
    </source>
</evidence>
<dbReference type="AlphaFoldDB" id="A0A8J2SYZ1"/>
<name>A0A8J2SYZ1_9STRA</name>
<feature type="domain" description="RRM" evidence="4">
    <location>
        <begin position="206"/>
        <end position="283"/>
    </location>
</feature>
<sequence>MDADAAKKERKKKKSKKKSNQSSVAFCIVDGDGAVKEVVKKDKKRKGENDKKKEKKKKRRKDADDAAAPAAAPTAAPSAPAAPAPKTKTADNPTGATRLFMGNLPWSITDDQLAEACGCELKAIKRITDKESGKFYGSVFVEASDAAAAGAAVKRSGQDVGGRPVKIAFAPPRPGDVWPPRGNDSQTRQKETVVREKTPRPADGTLKLFIGNVAYEATDSDVRKLFEPVAPIRGVRWVTHKHSGEFKGCGYLSFHSCEETDAALEQLDGAELCGRRIRLDYTE</sequence>
<dbReference type="InterPro" id="IPR000504">
    <property type="entry name" value="RRM_dom"/>
</dbReference>
<dbReference type="PANTHER" id="PTHR23236">
    <property type="entry name" value="EUKARYOTIC TRANSLATION INITIATION FACTOR 4B/4H"/>
    <property type="match status" value="1"/>
</dbReference>